<protein>
    <submittedName>
        <fullName evidence="2">Uncharacterized protein</fullName>
    </submittedName>
</protein>
<proteinExistence type="predicted"/>
<feature type="region of interest" description="Disordered" evidence="1">
    <location>
        <begin position="51"/>
        <end position="83"/>
    </location>
</feature>
<organism evidence="2 3">
    <name type="scientific">Actinomyces lilanjuaniae</name>
    <dbReference type="NCBI Taxonomy" id="2321394"/>
    <lineage>
        <taxon>Bacteria</taxon>
        <taxon>Bacillati</taxon>
        <taxon>Actinomycetota</taxon>
        <taxon>Actinomycetes</taxon>
        <taxon>Actinomycetales</taxon>
        <taxon>Actinomycetaceae</taxon>
        <taxon>Actinomyces</taxon>
    </lineage>
</organism>
<keyword evidence="3" id="KW-1185">Reference proteome</keyword>
<dbReference type="EMBL" id="CP032514">
    <property type="protein sequence ID" value="AYD89178.1"/>
    <property type="molecule type" value="Genomic_DNA"/>
</dbReference>
<evidence type="ECO:0000313" key="3">
    <source>
        <dbReference type="Proteomes" id="UP000273001"/>
    </source>
</evidence>
<gene>
    <name evidence="2" type="ORF">D5R93_02295</name>
</gene>
<accession>A0ABN5PNB6</accession>
<evidence type="ECO:0000313" key="2">
    <source>
        <dbReference type="EMBL" id="AYD89178.1"/>
    </source>
</evidence>
<feature type="compositionally biased region" description="Basic and acidic residues" evidence="1">
    <location>
        <begin position="53"/>
        <end position="70"/>
    </location>
</feature>
<dbReference type="Proteomes" id="UP000273001">
    <property type="component" value="Chromosome"/>
</dbReference>
<dbReference type="RefSeq" id="WP_120203594.1">
    <property type="nucleotide sequence ID" value="NZ_CP032514.1"/>
</dbReference>
<sequence>MTVWEVPAWTVAGQWLPQDFLYPVVTALSGRVRRSFVVTAELEPARRARHRARSDVASDRAALARERTEVTDGSEETQATSSQVRLGDLRPGTAAVGARWSMVMSFHASSEEERVAHERRVLAALADSYVEAPDRLRWRQDAALGLVMPVCRAWRRTLVERMLS</sequence>
<name>A0ABN5PNB6_9ACTO</name>
<evidence type="ECO:0000256" key="1">
    <source>
        <dbReference type="SAM" id="MobiDB-lite"/>
    </source>
</evidence>
<reference evidence="2 3" key="1">
    <citation type="submission" date="2018-09" db="EMBL/GenBank/DDBJ databases">
        <authorList>
            <person name="Li J."/>
        </authorList>
    </citation>
    <scope>NUCLEOTIDE SEQUENCE [LARGE SCALE GENOMIC DNA]</scope>
    <source>
        <strain evidence="2 3">2129</strain>
    </source>
</reference>